<keyword evidence="2" id="KW-1185">Reference proteome</keyword>
<comment type="caution">
    <text evidence="1">The sequence shown here is derived from an EMBL/GenBank/DDBJ whole genome shotgun (WGS) entry which is preliminary data.</text>
</comment>
<reference evidence="1" key="1">
    <citation type="submission" date="2018-11" db="EMBL/GenBank/DDBJ databases">
        <authorList>
            <consortium name="Pathogen Informatics"/>
        </authorList>
    </citation>
    <scope>NUCLEOTIDE SEQUENCE</scope>
</reference>
<sequence length="165" mass="17445">MQFLNGYVSSQADSMRSFLRKISILPTGPSLFLTSPISNATDTSSGDDIAERLVGTAASHAACGASSASIQAADNSGLHATIDIGYELACLHTILVEVLFARAQGLVVNTASVGACSGRAPPAQCLRTRQVSSFCSSVRLLLLHRAGRWRRPVEAKSMISLRLII</sequence>
<dbReference type="AlphaFoldDB" id="A0A3S5FCZ1"/>
<organism evidence="1 2">
    <name type="scientific">Protopolystoma xenopodis</name>
    <dbReference type="NCBI Taxonomy" id="117903"/>
    <lineage>
        <taxon>Eukaryota</taxon>
        <taxon>Metazoa</taxon>
        <taxon>Spiralia</taxon>
        <taxon>Lophotrochozoa</taxon>
        <taxon>Platyhelminthes</taxon>
        <taxon>Monogenea</taxon>
        <taxon>Polyopisthocotylea</taxon>
        <taxon>Polystomatidea</taxon>
        <taxon>Polystomatidae</taxon>
        <taxon>Protopolystoma</taxon>
    </lineage>
</organism>
<dbReference type="EMBL" id="CAAALY010025201">
    <property type="protein sequence ID" value="VEL15612.1"/>
    <property type="molecule type" value="Genomic_DNA"/>
</dbReference>
<proteinExistence type="predicted"/>
<protein>
    <submittedName>
        <fullName evidence="1">Uncharacterized protein</fullName>
    </submittedName>
</protein>
<evidence type="ECO:0000313" key="1">
    <source>
        <dbReference type="EMBL" id="VEL15612.1"/>
    </source>
</evidence>
<gene>
    <name evidence="1" type="ORF">PXEA_LOCUS9052</name>
</gene>
<evidence type="ECO:0000313" key="2">
    <source>
        <dbReference type="Proteomes" id="UP000784294"/>
    </source>
</evidence>
<name>A0A3S5FCZ1_9PLAT</name>
<accession>A0A3S5FCZ1</accession>
<dbReference type="Proteomes" id="UP000784294">
    <property type="component" value="Unassembled WGS sequence"/>
</dbReference>